<dbReference type="AlphaFoldDB" id="A0A381ZWE6"/>
<reference evidence="4" key="1">
    <citation type="submission" date="2018-05" db="EMBL/GenBank/DDBJ databases">
        <authorList>
            <person name="Lanie J.A."/>
            <person name="Ng W.-L."/>
            <person name="Kazmierczak K.M."/>
            <person name="Andrzejewski T.M."/>
            <person name="Davidsen T.M."/>
            <person name="Wayne K.J."/>
            <person name="Tettelin H."/>
            <person name="Glass J.I."/>
            <person name="Rusch D."/>
            <person name="Podicherti R."/>
            <person name="Tsui H.-C.T."/>
            <person name="Winkler M.E."/>
        </authorList>
    </citation>
    <scope>NUCLEOTIDE SEQUENCE</scope>
</reference>
<name>A0A381ZWE6_9ZZZZ</name>
<dbReference type="PANTHER" id="PTHR42796">
    <property type="entry name" value="FUMARYLACETOACETATE HYDROLASE DOMAIN-CONTAINING PROTEIN 2A-RELATED"/>
    <property type="match status" value="1"/>
</dbReference>
<dbReference type="SUPFAM" id="SSF56529">
    <property type="entry name" value="FAH"/>
    <property type="match status" value="1"/>
</dbReference>
<dbReference type="FunFam" id="3.90.850.10:FF:000002">
    <property type="entry name" value="2-hydroxyhepta-2,4-diene-1,7-dioate isomerase"/>
    <property type="match status" value="1"/>
</dbReference>
<sequence length="293" mass="32278">MRLISYKLDDNEAIGSLELDEIVPFIDDPSLPTDMLSFLEAGESATNKAVDLCKSPKSKISLSDVKLLAPIFRPPKIIAIGLNYADHLEEVRAAGREMETPVVPMIFNKQSLSATGPYEDIHDPKVSEMLDFEGELTFVIGKKCRHVPKEKAHEVIAGYTIANDLSVRDWQLRVPTFTIGKSFDTHCPFGPAIVTPDEISDPHNLDLITEVNGEQRQSSNTKHLIFNCFDLVEHLSTAFTLEPGDLVLTGTPGGVGVIEGKFLKKGDVIKISISELGHIENKVIDEPVSTQLF</sequence>
<dbReference type="GO" id="GO:0019752">
    <property type="term" value="P:carboxylic acid metabolic process"/>
    <property type="evidence" value="ECO:0007669"/>
    <property type="project" value="UniProtKB-ARBA"/>
</dbReference>
<dbReference type="GO" id="GO:0046872">
    <property type="term" value="F:metal ion binding"/>
    <property type="evidence" value="ECO:0007669"/>
    <property type="project" value="UniProtKB-KW"/>
</dbReference>
<dbReference type="GO" id="GO:0016853">
    <property type="term" value="F:isomerase activity"/>
    <property type="evidence" value="ECO:0007669"/>
    <property type="project" value="UniProtKB-ARBA"/>
</dbReference>
<dbReference type="PANTHER" id="PTHR42796:SF4">
    <property type="entry name" value="FUMARYLACETOACETATE HYDROLASE DOMAIN-CONTAINING PROTEIN 2A"/>
    <property type="match status" value="1"/>
</dbReference>
<dbReference type="EMBL" id="UINC01022947">
    <property type="protein sequence ID" value="SVA93625.1"/>
    <property type="molecule type" value="Genomic_DNA"/>
</dbReference>
<comment type="similarity">
    <text evidence="1">Belongs to the FAH family.</text>
</comment>
<dbReference type="InterPro" id="IPR036663">
    <property type="entry name" value="Fumarylacetoacetase_C_sf"/>
</dbReference>
<protein>
    <recommendedName>
        <fullName evidence="3">Fumarylacetoacetase-like C-terminal domain-containing protein</fullName>
    </recommendedName>
</protein>
<dbReference type="InterPro" id="IPR051121">
    <property type="entry name" value="FAH"/>
</dbReference>
<dbReference type="Pfam" id="PF01557">
    <property type="entry name" value="FAA_hydrolase"/>
    <property type="match status" value="1"/>
</dbReference>
<evidence type="ECO:0000259" key="3">
    <source>
        <dbReference type="Pfam" id="PF01557"/>
    </source>
</evidence>
<evidence type="ECO:0000313" key="4">
    <source>
        <dbReference type="EMBL" id="SVA93625.1"/>
    </source>
</evidence>
<gene>
    <name evidence="4" type="ORF">METZ01_LOCUS146479</name>
</gene>
<feature type="domain" description="Fumarylacetoacetase-like C-terminal" evidence="3">
    <location>
        <begin position="76"/>
        <end position="283"/>
    </location>
</feature>
<dbReference type="InterPro" id="IPR011234">
    <property type="entry name" value="Fumarylacetoacetase-like_C"/>
</dbReference>
<evidence type="ECO:0000256" key="1">
    <source>
        <dbReference type="ARBA" id="ARBA00010211"/>
    </source>
</evidence>
<proteinExistence type="inferred from homology"/>
<evidence type="ECO:0000256" key="2">
    <source>
        <dbReference type="ARBA" id="ARBA00022723"/>
    </source>
</evidence>
<dbReference type="Gene3D" id="3.90.850.10">
    <property type="entry name" value="Fumarylacetoacetase-like, C-terminal domain"/>
    <property type="match status" value="1"/>
</dbReference>
<keyword evidence="2" id="KW-0479">Metal-binding</keyword>
<organism evidence="4">
    <name type="scientific">marine metagenome</name>
    <dbReference type="NCBI Taxonomy" id="408172"/>
    <lineage>
        <taxon>unclassified sequences</taxon>
        <taxon>metagenomes</taxon>
        <taxon>ecological metagenomes</taxon>
    </lineage>
</organism>
<accession>A0A381ZWE6</accession>